<dbReference type="AlphaFoldDB" id="A0A940SHU7"/>
<keyword evidence="2" id="KW-1003">Cell membrane</keyword>
<dbReference type="PANTHER" id="PTHR32089">
    <property type="entry name" value="METHYL-ACCEPTING CHEMOTAXIS PROTEIN MCPB"/>
    <property type="match status" value="1"/>
</dbReference>
<comment type="caution">
    <text evidence="10">The sequence shown here is derived from an EMBL/GenBank/DDBJ whole genome shotgun (WGS) entry which is preliminary data.</text>
</comment>
<dbReference type="Gene3D" id="1.10.287.950">
    <property type="entry name" value="Methyl-accepting chemotaxis protein"/>
    <property type="match status" value="1"/>
</dbReference>
<evidence type="ECO:0000256" key="5">
    <source>
        <dbReference type="ARBA" id="ARBA00029447"/>
    </source>
</evidence>
<evidence type="ECO:0000256" key="7">
    <source>
        <dbReference type="SAM" id="Phobius"/>
    </source>
</evidence>
<dbReference type="InterPro" id="IPR029151">
    <property type="entry name" value="Sensor-like_sf"/>
</dbReference>
<feature type="domain" description="HAMP" evidence="9">
    <location>
        <begin position="218"/>
        <end position="276"/>
    </location>
</feature>
<feature type="transmembrane region" description="Helical" evidence="7">
    <location>
        <begin position="12"/>
        <end position="33"/>
    </location>
</feature>
<dbReference type="PROSITE" id="PS50885">
    <property type="entry name" value="HAMP"/>
    <property type="match status" value="1"/>
</dbReference>
<dbReference type="PROSITE" id="PS50111">
    <property type="entry name" value="CHEMOTAXIS_TRANSDUC_2"/>
    <property type="match status" value="1"/>
</dbReference>
<keyword evidence="3 7" id="KW-0472">Membrane</keyword>
<evidence type="ECO:0000256" key="6">
    <source>
        <dbReference type="PROSITE-ProRule" id="PRU00284"/>
    </source>
</evidence>
<dbReference type="EMBL" id="JAGIYQ010000001">
    <property type="protein sequence ID" value="MBP0723856.1"/>
    <property type="molecule type" value="Genomic_DNA"/>
</dbReference>
<dbReference type="PANTHER" id="PTHR32089:SF112">
    <property type="entry name" value="LYSOZYME-LIKE PROTEIN-RELATED"/>
    <property type="match status" value="1"/>
</dbReference>
<feature type="domain" description="Methyl-accepting transducer" evidence="8">
    <location>
        <begin position="295"/>
        <end position="531"/>
    </location>
</feature>
<evidence type="ECO:0000256" key="1">
    <source>
        <dbReference type="ARBA" id="ARBA00004236"/>
    </source>
</evidence>
<sequence>MRNQKKSSLSVKIVLFSSLIMILLTVISIVFLYDNISKSSQETMKEINVQTAKRIASKIDKSLYQSFLQNKTESEVYWQIRKQLNDYRIKNGALYVYTMQGSDSIKPSILIDGQPKNAEASPIGELTATPINYIKDVQSGKSVSSDIIHDKKYGDYLSSFVPIKDTEGNVIGILGVDADAKYVNGVSHVVEMKTGPTLIIILILSMLCGIIALSIYIRYRLKPLKILTEKAELIASGNISLAEESLRTNSIKSSDEIGILFIQFKQMVSTMQEILGKVSETTNLVVSSSEKLANNADETAKKNYEITQAIQEVASGSDQQVNSVENSASALEENTTGIVRVAETSNLIAELANHTIDKAKDGGQSIEKTVRQINKIEEVVNTTDDTIKNLIQHSKGIDNFLILIKEISEQTNLLSLNAAIEAARAGEQGKGFAVVAGEVRKLADQSKHAADQIGELVKAMQVETDSSVRSINLVKSEVKEGVQDVLKTREHFVEILHDMERVTEQIHEMSATAEEMSAGSEEVTASVAEIAEIAKLSAKNTYQVNAAIQEQLVSMEEIHVLTNHLVGIADELQSLMGKFK</sequence>
<evidence type="ECO:0000256" key="2">
    <source>
        <dbReference type="ARBA" id="ARBA00022475"/>
    </source>
</evidence>
<dbReference type="InterPro" id="IPR003660">
    <property type="entry name" value="HAMP_dom"/>
</dbReference>
<dbReference type="Gene3D" id="6.10.340.10">
    <property type="match status" value="1"/>
</dbReference>
<comment type="similarity">
    <text evidence="5">Belongs to the methyl-accepting chemotaxis (MCP) protein family.</text>
</comment>
<dbReference type="Proteomes" id="UP000682134">
    <property type="component" value="Unassembled WGS sequence"/>
</dbReference>
<dbReference type="InterPro" id="IPR004089">
    <property type="entry name" value="MCPsignal_dom"/>
</dbReference>
<evidence type="ECO:0008006" key="12">
    <source>
        <dbReference type="Google" id="ProtNLM"/>
    </source>
</evidence>
<evidence type="ECO:0000256" key="4">
    <source>
        <dbReference type="ARBA" id="ARBA00023224"/>
    </source>
</evidence>
<dbReference type="GO" id="GO:0005886">
    <property type="term" value="C:plasma membrane"/>
    <property type="evidence" value="ECO:0007669"/>
    <property type="project" value="UniProtKB-SubCell"/>
</dbReference>
<dbReference type="Pfam" id="PF00672">
    <property type="entry name" value="HAMP"/>
    <property type="match status" value="1"/>
</dbReference>
<dbReference type="CDD" id="cd18773">
    <property type="entry name" value="PDC1_HK_sensor"/>
    <property type="match status" value="1"/>
</dbReference>
<evidence type="ECO:0000259" key="9">
    <source>
        <dbReference type="PROSITE" id="PS50885"/>
    </source>
</evidence>
<proteinExistence type="inferred from homology"/>
<organism evidence="10 11">
    <name type="scientific">Gottfriedia endophytica</name>
    <dbReference type="NCBI Taxonomy" id="2820819"/>
    <lineage>
        <taxon>Bacteria</taxon>
        <taxon>Bacillati</taxon>
        <taxon>Bacillota</taxon>
        <taxon>Bacilli</taxon>
        <taxon>Bacillales</taxon>
        <taxon>Bacillaceae</taxon>
        <taxon>Gottfriedia</taxon>
    </lineage>
</organism>
<keyword evidence="4 6" id="KW-0807">Transducer</keyword>
<dbReference type="SMART" id="SM00283">
    <property type="entry name" value="MA"/>
    <property type="match status" value="1"/>
</dbReference>
<accession>A0A940SHU7</accession>
<keyword evidence="11" id="KW-1185">Reference proteome</keyword>
<keyword evidence="7" id="KW-1133">Transmembrane helix</keyword>
<dbReference type="SUPFAM" id="SSF58104">
    <property type="entry name" value="Methyl-accepting chemotaxis protein (MCP) signaling domain"/>
    <property type="match status" value="1"/>
</dbReference>
<name>A0A940SHU7_9BACI</name>
<dbReference type="Pfam" id="PF00015">
    <property type="entry name" value="MCPsignal"/>
    <property type="match status" value="1"/>
</dbReference>
<protein>
    <recommendedName>
        <fullName evidence="12">Methyl-accepting chemotaxis protein</fullName>
    </recommendedName>
</protein>
<evidence type="ECO:0000313" key="11">
    <source>
        <dbReference type="Proteomes" id="UP000682134"/>
    </source>
</evidence>
<evidence type="ECO:0000313" key="10">
    <source>
        <dbReference type="EMBL" id="MBP0723856.1"/>
    </source>
</evidence>
<evidence type="ECO:0000256" key="3">
    <source>
        <dbReference type="ARBA" id="ARBA00023136"/>
    </source>
</evidence>
<reference evidence="10" key="1">
    <citation type="submission" date="2021-04" db="EMBL/GenBank/DDBJ databases">
        <title>Genome seq and assembly of Bacillus sp.</title>
        <authorList>
            <person name="Chhetri G."/>
        </authorList>
    </citation>
    <scope>NUCLEOTIDE SEQUENCE</scope>
    <source>
        <strain evidence="10">RG28</strain>
    </source>
</reference>
<gene>
    <name evidence="10" type="ORF">J5Y03_01500</name>
</gene>
<dbReference type="CDD" id="cd11386">
    <property type="entry name" value="MCP_signal"/>
    <property type="match status" value="1"/>
</dbReference>
<evidence type="ECO:0000259" key="8">
    <source>
        <dbReference type="PROSITE" id="PS50111"/>
    </source>
</evidence>
<comment type="subcellular location">
    <subcellularLocation>
        <location evidence="1">Cell membrane</location>
    </subcellularLocation>
</comment>
<feature type="transmembrane region" description="Helical" evidence="7">
    <location>
        <begin position="198"/>
        <end position="217"/>
    </location>
</feature>
<dbReference type="CDD" id="cd06225">
    <property type="entry name" value="HAMP"/>
    <property type="match status" value="1"/>
</dbReference>
<dbReference type="RefSeq" id="WP_209401685.1">
    <property type="nucleotide sequence ID" value="NZ_JAGIYQ010000001.1"/>
</dbReference>
<keyword evidence="7" id="KW-0812">Transmembrane</keyword>
<dbReference type="SUPFAM" id="SSF103190">
    <property type="entry name" value="Sensory domain-like"/>
    <property type="match status" value="1"/>
</dbReference>
<dbReference type="GO" id="GO:0007165">
    <property type="term" value="P:signal transduction"/>
    <property type="evidence" value="ECO:0007669"/>
    <property type="project" value="UniProtKB-KW"/>
</dbReference>